<dbReference type="Proteomes" id="UP000019197">
    <property type="component" value="Unassembled WGS sequence"/>
</dbReference>
<proteinExistence type="predicted"/>
<dbReference type="EMBL" id="CBXE010000209">
    <property type="protein sequence ID" value="CDL86228.1"/>
    <property type="molecule type" value="Genomic_DNA"/>
</dbReference>
<evidence type="ECO:0000313" key="2">
    <source>
        <dbReference type="Proteomes" id="UP000019197"/>
    </source>
</evidence>
<sequence>MHYENNKALLKHLDEMYSYIRNKSKIIVKCTGMANRSPLHLLNRQSMKLLLSGW</sequence>
<name>W1J865_9GAMM</name>
<reference evidence="1 2" key="1">
    <citation type="submission" date="2013-11" db="EMBL/GenBank/DDBJ databases">
        <title>Draft genome sequence and annotation of the entomopathogenic bacterium, Xenorhabdus cabanillasi strain JM26.</title>
        <authorList>
            <person name="Gualtieri M."/>
            <person name="Ogier J.C."/>
            <person name="Pages S."/>
            <person name="Givaudan A."/>
            <person name="Gaudriault S."/>
        </authorList>
    </citation>
    <scope>NUCLEOTIDE SEQUENCE [LARGE SCALE GENOMIC DNA]</scope>
    <source>
        <strain evidence="1 2">JM26</strain>
    </source>
</reference>
<comment type="caution">
    <text evidence="1">The sequence shown here is derived from an EMBL/GenBank/DDBJ whole genome shotgun (WGS) entry which is preliminary data.</text>
</comment>
<gene>
    <name evidence="1" type="ORF">XCR1_2870005</name>
</gene>
<organism evidence="1 2">
    <name type="scientific">Xenorhabdus cabanillasii JM26</name>
    <dbReference type="NCBI Taxonomy" id="1427517"/>
    <lineage>
        <taxon>Bacteria</taxon>
        <taxon>Pseudomonadati</taxon>
        <taxon>Pseudomonadota</taxon>
        <taxon>Gammaproteobacteria</taxon>
        <taxon>Enterobacterales</taxon>
        <taxon>Morganellaceae</taxon>
        <taxon>Xenorhabdus</taxon>
    </lineage>
</organism>
<accession>W1J865</accession>
<dbReference type="AlphaFoldDB" id="W1J865"/>
<evidence type="ECO:0000313" key="1">
    <source>
        <dbReference type="EMBL" id="CDL86228.1"/>
    </source>
</evidence>
<protein>
    <submittedName>
        <fullName evidence="1">Uncharacterized protein</fullName>
    </submittedName>
</protein>